<name>B9XME2_PEDPL</name>
<dbReference type="EMBL" id="ABOX02000034">
    <property type="protein sequence ID" value="EEF58984.1"/>
    <property type="molecule type" value="Genomic_DNA"/>
</dbReference>
<dbReference type="AlphaFoldDB" id="B9XME2"/>
<dbReference type="Proteomes" id="UP000003688">
    <property type="component" value="Unassembled WGS sequence"/>
</dbReference>
<keyword evidence="2" id="KW-1185">Reference proteome</keyword>
<organism evidence="1 2">
    <name type="scientific">Pedosphaera parvula (strain Ellin514)</name>
    <dbReference type="NCBI Taxonomy" id="320771"/>
    <lineage>
        <taxon>Bacteria</taxon>
        <taxon>Pseudomonadati</taxon>
        <taxon>Verrucomicrobiota</taxon>
        <taxon>Pedosphaerae</taxon>
        <taxon>Pedosphaerales</taxon>
        <taxon>Pedosphaeraceae</taxon>
        <taxon>Pedosphaera</taxon>
    </lineage>
</organism>
<sequence length="44" mass="4978">MESGVFYGLLSRGVRGSCLCSIRFAKIFTFIVNSVKQMLKYILT</sequence>
<reference evidence="1 2" key="1">
    <citation type="journal article" date="2011" name="J. Bacteriol.">
        <title>Genome sequence of 'Pedosphaera parvula' Ellin514, an aerobic Verrucomicrobial isolate from pasture soil.</title>
        <authorList>
            <person name="Kant R."/>
            <person name="van Passel M.W."/>
            <person name="Sangwan P."/>
            <person name="Palva A."/>
            <person name="Lucas S."/>
            <person name="Copeland A."/>
            <person name="Lapidus A."/>
            <person name="Glavina Del Rio T."/>
            <person name="Dalin E."/>
            <person name="Tice H."/>
            <person name="Bruce D."/>
            <person name="Goodwin L."/>
            <person name="Pitluck S."/>
            <person name="Chertkov O."/>
            <person name="Larimer F.W."/>
            <person name="Land M.L."/>
            <person name="Hauser L."/>
            <person name="Brettin T.S."/>
            <person name="Detter J.C."/>
            <person name="Han S."/>
            <person name="de Vos W.M."/>
            <person name="Janssen P.H."/>
            <person name="Smidt H."/>
        </authorList>
    </citation>
    <scope>NUCLEOTIDE SEQUENCE [LARGE SCALE GENOMIC DNA]</scope>
    <source>
        <strain evidence="1 2">Ellin514</strain>
    </source>
</reference>
<accession>B9XME2</accession>
<evidence type="ECO:0000313" key="2">
    <source>
        <dbReference type="Proteomes" id="UP000003688"/>
    </source>
</evidence>
<gene>
    <name evidence="1" type="ORF">Cflav_PD2033</name>
</gene>
<comment type="caution">
    <text evidence="1">The sequence shown here is derived from an EMBL/GenBank/DDBJ whole genome shotgun (WGS) entry which is preliminary data.</text>
</comment>
<protein>
    <submittedName>
        <fullName evidence="1">Uncharacterized protein</fullName>
    </submittedName>
</protein>
<proteinExistence type="predicted"/>
<evidence type="ECO:0000313" key="1">
    <source>
        <dbReference type="EMBL" id="EEF58984.1"/>
    </source>
</evidence>